<dbReference type="Gene3D" id="3.30.70.3460">
    <property type="match status" value="2"/>
</dbReference>
<comment type="similarity">
    <text evidence="3">Belongs to the Ahb/Nir family.</text>
</comment>
<feature type="domain" description="Siroheme decarboxylase AsnC-like ligand binding" evidence="6">
    <location>
        <begin position="240"/>
        <end position="325"/>
    </location>
</feature>
<dbReference type="Pfam" id="PF22451">
    <property type="entry name" value="NirdL-like_HTH"/>
    <property type="match status" value="2"/>
</dbReference>
<feature type="domain" description="Siroheme decarboxylase NirL-like HTH" evidence="7">
    <location>
        <begin position="12"/>
        <end position="54"/>
    </location>
</feature>
<dbReference type="EMBL" id="DF820455">
    <property type="protein sequence ID" value="GAK49509.1"/>
    <property type="molecule type" value="Genomic_DNA"/>
</dbReference>
<dbReference type="Pfam" id="PF17805">
    <property type="entry name" value="AsnC_trans_reg2"/>
    <property type="match status" value="2"/>
</dbReference>
<comment type="catalytic activity">
    <reaction evidence="5">
        <text>siroheme + 2 H(+) = 12,18-didecarboxysiroheme + 2 CO2</text>
        <dbReference type="Rhea" id="RHEA:19093"/>
        <dbReference type="ChEBI" id="CHEBI:15378"/>
        <dbReference type="ChEBI" id="CHEBI:16526"/>
        <dbReference type="ChEBI" id="CHEBI:60052"/>
        <dbReference type="ChEBI" id="CHEBI:140497"/>
        <dbReference type="EC" id="4.1.1.111"/>
    </reaction>
</comment>
<comment type="pathway">
    <text evidence="2">Porphyrin-containing compound metabolism.</text>
</comment>
<evidence type="ECO:0000256" key="2">
    <source>
        <dbReference type="ARBA" id="ARBA00023444"/>
    </source>
</evidence>
<keyword evidence="1" id="KW-0456">Lyase</keyword>
<evidence type="ECO:0000256" key="4">
    <source>
        <dbReference type="ARBA" id="ARBA00023471"/>
    </source>
</evidence>
<feature type="domain" description="Siroheme decarboxylase AsnC-like ligand binding" evidence="6">
    <location>
        <begin position="66"/>
        <end position="145"/>
    </location>
</feature>
<dbReference type="InterPro" id="IPR050684">
    <property type="entry name" value="HTH-Siroheme_Decarb"/>
</dbReference>
<evidence type="ECO:0000256" key="1">
    <source>
        <dbReference type="ARBA" id="ARBA00023239"/>
    </source>
</evidence>
<dbReference type="HOGENOM" id="CLU_049427_0_0_0"/>
<evidence type="ECO:0000259" key="6">
    <source>
        <dbReference type="Pfam" id="PF17805"/>
    </source>
</evidence>
<reference evidence="8" key="1">
    <citation type="journal article" date="2015" name="PeerJ">
        <title>First genomic representation of candidate bacterial phylum KSB3 points to enhanced environmental sensing as a trigger of wastewater bulking.</title>
        <authorList>
            <person name="Sekiguchi Y."/>
            <person name="Ohashi A."/>
            <person name="Parks D.H."/>
            <person name="Yamauchi T."/>
            <person name="Tyson G.W."/>
            <person name="Hugenholtz P."/>
        </authorList>
    </citation>
    <scope>NUCLEOTIDE SEQUENCE [LARGE SCALE GENOMIC DNA]</scope>
</reference>
<dbReference type="STRING" id="1499966.U14_00731"/>
<proteinExistence type="inferred from homology"/>
<dbReference type="EC" id="4.1.1.111" evidence="4"/>
<accession>A0A0S6VQP1</accession>
<feature type="domain" description="Siroheme decarboxylase NirL-like HTH" evidence="7">
    <location>
        <begin position="187"/>
        <end position="227"/>
    </location>
</feature>
<dbReference type="InterPro" id="IPR040523">
    <property type="entry name" value="AsnC_trans_reg2"/>
</dbReference>
<dbReference type="InterPro" id="IPR053953">
    <property type="entry name" value="NirdL-like_HTH"/>
</dbReference>
<evidence type="ECO:0000313" key="9">
    <source>
        <dbReference type="Proteomes" id="UP000030700"/>
    </source>
</evidence>
<dbReference type="PANTHER" id="PTHR43413">
    <property type="entry name" value="TRANSCRIPTIONAL REGULATOR, ASNC FAMILY"/>
    <property type="match status" value="1"/>
</dbReference>
<dbReference type="Proteomes" id="UP000030700">
    <property type="component" value="Unassembled WGS sequence"/>
</dbReference>
<gene>
    <name evidence="8" type="ORF">U14_00731</name>
</gene>
<organism evidence="8">
    <name type="scientific">Candidatus Moduliflexus flocculans</name>
    <dbReference type="NCBI Taxonomy" id="1499966"/>
    <lineage>
        <taxon>Bacteria</taxon>
        <taxon>Candidatus Moduliflexota</taxon>
        <taxon>Candidatus Moduliflexia</taxon>
        <taxon>Candidatus Moduliflexales</taxon>
        <taxon>Candidatus Moduliflexaceae</taxon>
    </lineage>
</organism>
<dbReference type="GO" id="GO:0016829">
    <property type="term" value="F:lyase activity"/>
    <property type="evidence" value="ECO:0007669"/>
    <property type="project" value="UniProtKB-KW"/>
</dbReference>
<dbReference type="PANTHER" id="PTHR43413:SF1">
    <property type="entry name" value="SIROHEME DECARBOXYLASE NIRL SUBUNIT"/>
    <property type="match status" value="1"/>
</dbReference>
<keyword evidence="9" id="KW-1185">Reference proteome</keyword>
<sequence length="351" mass="39545">MSGQFTPQEVAALQLIQEAFPLTSRPFADIGAAVGLTELQVIALLADLKQRQILKEIRGIFDARFLGFQSALVAFQVDQSQLDAAVAAINAHPGVSHNYRREHWLNLWFTLSAPNALSLEQHVERLAELSGCSRFFCLRGLRTFKRLVRFSLDGDAAPAQPDIVEEPAPDAPVETYAGLPDVTQRGIMQRLQHDLPLIPQPFAEIAQTFGLNETQVFDFLAYLRRSGKMPRFAGILRHRQIGYIANAMAVWQIPADRALPFAEQAAALPAVSHCYERVTFPDWPYNLYTMIHGRSRDDAERVIQALARQFGVSAYEILYSTDEYKKQRVDYFSEAFEMWEKNISYCSGCAS</sequence>
<name>A0A0S6VQP1_9BACT</name>
<protein>
    <recommendedName>
        <fullName evidence="4">siroheme decarboxylase</fullName>
        <ecNumber evidence="4">4.1.1.111</ecNumber>
    </recommendedName>
</protein>
<evidence type="ECO:0000313" key="8">
    <source>
        <dbReference type="EMBL" id="GAK49509.1"/>
    </source>
</evidence>
<dbReference type="AlphaFoldDB" id="A0A0S6VQP1"/>
<evidence type="ECO:0000259" key="7">
    <source>
        <dbReference type="Pfam" id="PF22451"/>
    </source>
</evidence>
<evidence type="ECO:0000256" key="5">
    <source>
        <dbReference type="ARBA" id="ARBA00048470"/>
    </source>
</evidence>
<evidence type="ECO:0000256" key="3">
    <source>
        <dbReference type="ARBA" id="ARBA00023457"/>
    </source>
</evidence>